<evidence type="ECO:0000313" key="2">
    <source>
        <dbReference type="EMBL" id="KAL0179268.1"/>
    </source>
</evidence>
<dbReference type="Proteomes" id="UP001529510">
    <property type="component" value="Unassembled WGS sequence"/>
</dbReference>
<evidence type="ECO:0000256" key="1">
    <source>
        <dbReference type="SAM" id="MobiDB-lite"/>
    </source>
</evidence>
<protein>
    <submittedName>
        <fullName evidence="2">Uncharacterized protein</fullName>
    </submittedName>
</protein>
<feature type="compositionally biased region" description="Polar residues" evidence="1">
    <location>
        <begin position="45"/>
        <end position="56"/>
    </location>
</feature>
<feature type="region of interest" description="Disordered" evidence="1">
    <location>
        <begin position="34"/>
        <end position="56"/>
    </location>
</feature>
<dbReference type="EMBL" id="JAMKFB020000012">
    <property type="protein sequence ID" value="KAL0179268.1"/>
    <property type="molecule type" value="Genomic_DNA"/>
</dbReference>
<organism evidence="2 3">
    <name type="scientific">Cirrhinus mrigala</name>
    <name type="common">Mrigala</name>
    <dbReference type="NCBI Taxonomy" id="683832"/>
    <lineage>
        <taxon>Eukaryota</taxon>
        <taxon>Metazoa</taxon>
        <taxon>Chordata</taxon>
        <taxon>Craniata</taxon>
        <taxon>Vertebrata</taxon>
        <taxon>Euteleostomi</taxon>
        <taxon>Actinopterygii</taxon>
        <taxon>Neopterygii</taxon>
        <taxon>Teleostei</taxon>
        <taxon>Ostariophysi</taxon>
        <taxon>Cypriniformes</taxon>
        <taxon>Cyprinidae</taxon>
        <taxon>Labeoninae</taxon>
        <taxon>Labeonini</taxon>
        <taxon>Cirrhinus</taxon>
    </lineage>
</organism>
<evidence type="ECO:0000313" key="3">
    <source>
        <dbReference type="Proteomes" id="UP001529510"/>
    </source>
</evidence>
<reference evidence="2 3" key="1">
    <citation type="submission" date="2024-05" db="EMBL/GenBank/DDBJ databases">
        <title>Genome sequencing and assembly of Indian major carp, Cirrhinus mrigala (Hamilton, 1822).</title>
        <authorList>
            <person name="Mohindra V."/>
            <person name="Chowdhury L.M."/>
            <person name="Lal K."/>
            <person name="Jena J.K."/>
        </authorList>
    </citation>
    <scope>NUCLEOTIDE SEQUENCE [LARGE SCALE GENOMIC DNA]</scope>
    <source>
        <strain evidence="2">CM1030</strain>
        <tissue evidence="2">Blood</tissue>
    </source>
</reference>
<accession>A0ABD0Q0T3</accession>
<feature type="non-terminal residue" evidence="2">
    <location>
        <position position="56"/>
    </location>
</feature>
<sequence>PSTSVSTHTRCWSWVTMCPFFCCCPPQTTFALPRDRPTPTHHTRGSSTSLFKCLSS</sequence>
<keyword evidence="3" id="KW-1185">Reference proteome</keyword>
<proteinExistence type="predicted"/>
<dbReference type="AlphaFoldDB" id="A0ABD0Q0T3"/>
<name>A0ABD0Q0T3_CIRMR</name>
<comment type="caution">
    <text evidence="2">The sequence shown here is derived from an EMBL/GenBank/DDBJ whole genome shotgun (WGS) entry which is preliminary data.</text>
</comment>
<gene>
    <name evidence="2" type="ORF">M9458_024710</name>
</gene>
<feature type="non-terminal residue" evidence="2">
    <location>
        <position position="1"/>
    </location>
</feature>